<accession>A0A653TVM5</accession>
<dbReference type="EMBL" id="CABWMC010000004">
    <property type="protein sequence ID" value="VXB85280.1"/>
    <property type="molecule type" value="Genomic_DNA"/>
</dbReference>
<evidence type="ECO:0000313" key="1">
    <source>
        <dbReference type="EMBL" id="VXB85280.1"/>
    </source>
</evidence>
<evidence type="ECO:0000313" key="2">
    <source>
        <dbReference type="Proteomes" id="UP000437562"/>
    </source>
</evidence>
<dbReference type="AlphaFoldDB" id="A0A653TVM5"/>
<proteinExistence type="predicted"/>
<sequence>MAIDMPYRLEIINVINKSKKYSYVGVRKSVSIDRKNSAIKRIVGSIIFWNILDCL</sequence>
<reference evidence="1 2" key="1">
    <citation type="submission" date="2019-10" db="EMBL/GenBank/DDBJ databases">
        <authorList>
            <person name="Karimi E."/>
        </authorList>
    </citation>
    <scope>NUCLEOTIDE SEQUENCE [LARGE SCALE GENOMIC DNA]</scope>
    <source>
        <strain evidence="1">Bacillus sp. 71</strain>
    </source>
</reference>
<dbReference type="Proteomes" id="UP000437562">
    <property type="component" value="Unassembled WGS sequence"/>
</dbReference>
<organism evidence="1 2">
    <name type="scientific">Bacillus mycoides</name>
    <dbReference type="NCBI Taxonomy" id="1405"/>
    <lineage>
        <taxon>Bacteria</taxon>
        <taxon>Bacillati</taxon>
        <taxon>Bacillota</taxon>
        <taxon>Bacilli</taxon>
        <taxon>Bacillales</taxon>
        <taxon>Bacillaceae</taxon>
        <taxon>Bacillus</taxon>
        <taxon>Bacillus cereus group</taxon>
    </lineage>
</organism>
<gene>
    <name evidence="1" type="ORF">BACI71_120555</name>
</gene>
<name>A0A653TVM5_BACMY</name>
<protein>
    <submittedName>
        <fullName evidence="1">Uncharacterized protein</fullName>
    </submittedName>
</protein>